<proteinExistence type="predicted"/>
<accession>A0ACC1KFZ3</accession>
<evidence type="ECO:0000313" key="1">
    <source>
        <dbReference type="EMBL" id="KAJ2789134.1"/>
    </source>
</evidence>
<evidence type="ECO:0000313" key="2">
    <source>
        <dbReference type="Proteomes" id="UP001140087"/>
    </source>
</evidence>
<keyword evidence="2" id="KW-1185">Reference proteome</keyword>
<sequence length="234" mass="24149">MLSLEAHGPSRRATSNPAPLGNSGFAVATLAAALHAGGIGIAAGSPPNVVVGLAVFCGGLAQLAAGAWSFVANVGFDAVVFTLYGCYWLAYAATLIPASGVPAVLRDADPATRAHSLGIFYLVWVVQTFVFLLGAARGAWGTFAQLLLLLVTNVLTCAGTWSQSPAVLRASGYAGVFTAAAAWYNVAADMLTRETCYFSLPNPPISPPPPAPAAKAEEPRRRSLSRSSLHMPPP</sequence>
<comment type="caution">
    <text evidence="1">The sequence shown here is derived from an EMBL/GenBank/DDBJ whole genome shotgun (WGS) entry which is preliminary data.</text>
</comment>
<reference evidence="1" key="1">
    <citation type="submission" date="2022-07" db="EMBL/GenBank/DDBJ databases">
        <title>Phylogenomic reconstructions and comparative analyses of Kickxellomycotina fungi.</title>
        <authorList>
            <person name="Reynolds N.K."/>
            <person name="Stajich J.E."/>
            <person name="Barry K."/>
            <person name="Grigoriev I.V."/>
            <person name="Crous P."/>
            <person name="Smith M.E."/>
        </authorList>
    </citation>
    <scope>NUCLEOTIDE SEQUENCE</scope>
    <source>
        <strain evidence="1">BCRC 34780</strain>
    </source>
</reference>
<gene>
    <name evidence="1" type="ORF">H4R21_006821</name>
</gene>
<dbReference type="EMBL" id="JANBUN010003867">
    <property type="protein sequence ID" value="KAJ2789134.1"/>
    <property type="molecule type" value="Genomic_DNA"/>
</dbReference>
<dbReference type="Proteomes" id="UP001140087">
    <property type="component" value="Unassembled WGS sequence"/>
</dbReference>
<protein>
    <submittedName>
        <fullName evidence="1">Uncharacterized protein</fullName>
    </submittedName>
</protein>
<name>A0ACC1KFZ3_9FUNG</name>
<organism evidence="1 2">
    <name type="scientific">Coemansia helicoidea</name>
    <dbReference type="NCBI Taxonomy" id="1286919"/>
    <lineage>
        <taxon>Eukaryota</taxon>
        <taxon>Fungi</taxon>
        <taxon>Fungi incertae sedis</taxon>
        <taxon>Zoopagomycota</taxon>
        <taxon>Kickxellomycotina</taxon>
        <taxon>Kickxellomycetes</taxon>
        <taxon>Kickxellales</taxon>
        <taxon>Kickxellaceae</taxon>
        <taxon>Coemansia</taxon>
    </lineage>
</organism>